<feature type="compositionally biased region" description="Basic and acidic residues" evidence="1">
    <location>
        <begin position="111"/>
        <end position="121"/>
    </location>
</feature>
<sequence length="363" mass="40231">MVLFQFFTTAILLLSITSGKTYSVPYQSIQLAFSITPKLIYTSEPNPAFSGYSYTTQDFNGGESNVVFTIGADSMSRLKNEMDSMKMSKGYSQGDKDQENIISSEQQSESIKTEENSKNQDLDSNIKVLNEEKKSSKNSEADNLIEHQTNFQQVSLMNVPYSALGENLLNLHLPVFPRYQISSNVIQSPYYPHNPYARLELPLHNFGFYNSVPLFYQAATIIPDNNTKPASTAVENMKESVEPRITKSSQLNATNSESSSIKSSIIESRLNQESTNGIEETSSSLPAISMNFESTTTSEKIREEIPTDETTVTSQSSVEQTTDDKASSTEPASTETSLLTSLLTKKSDTATSKRCTGCMKRLN</sequence>
<evidence type="ECO:0000313" key="4">
    <source>
        <dbReference type="RefSeq" id="XP_024882591.1"/>
    </source>
</evidence>
<name>A0A6J1QNK5_9HYME</name>
<feature type="compositionally biased region" description="Polar residues" evidence="1">
    <location>
        <begin position="246"/>
        <end position="255"/>
    </location>
</feature>
<gene>
    <name evidence="4" type="primary">LOC112461543</name>
</gene>
<evidence type="ECO:0000313" key="3">
    <source>
        <dbReference type="Proteomes" id="UP000504618"/>
    </source>
</evidence>
<organism evidence="3 4">
    <name type="scientific">Temnothorax curvispinosus</name>
    <dbReference type="NCBI Taxonomy" id="300111"/>
    <lineage>
        <taxon>Eukaryota</taxon>
        <taxon>Metazoa</taxon>
        <taxon>Ecdysozoa</taxon>
        <taxon>Arthropoda</taxon>
        <taxon>Hexapoda</taxon>
        <taxon>Insecta</taxon>
        <taxon>Pterygota</taxon>
        <taxon>Neoptera</taxon>
        <taxon>Endopterygota</taxon>
        <taxon>Hymenoptera</taxon>
        <taxon>Apocrita</taxon>
        <taxon>Aculeata</taxon>
        <taxon>Formicoidea</taxon>
        <taxon>Formicidae</taxon>
        <taxon>Myrmicinae</taxon>
        <taxon>Temnothorax</taxon>
    </lineage>
</organism>
<feature type="compositionally biased region" description="Polar residues" evidence="1">
    <location>
        <begin position="269"/>
        <end position="298"/>
    </location>
</feature>
<feature type="compositionally biased region" description="Low complexity" evidence="1">
    <location>
        <begin position="256"/>
        <end position="268"/>
    </location>
</feature>
<dbReference type="OrthoDB" id="7552703at2759"/>
<keyword evidence="3" id="KW-1185">Reference proteome</keyword>
<evidence type="ECO:0000256" key="1">
    <source>
        <dbReference type="SAM" id="MobiDB-lite"/>
    </source>
</evidence>
<feature type="compositionally biased region" description="Low complexity" evidence="1">
    <location>
        <begin position="308"/>
        <end position="320"/>
    </location>
</feature>
<feature type="region of interest" description="Disordered" evidence="1">
    <location>
        <begin position="239"/>
        <end position="341"/>
    </location>
</feature>
<dbReference type="GeneID" id="112461543"/>
<dbReference type="RefSeq" id="XP_024882591.1">
    <property type="nucleotide sequence ID" value="XM_025026823.1"/>
</dbReference>
<feature type="chain" id="PRO_5026813421" evidence="2">
    <location>
        <begin position="24"/>
        <end position="363"/>
    </location>
</feature>
<dbReference type="AlphaFoldDB" id="A0A6J1QNK5"/>
<keyword evidence="2" id="KW-0732">Signal</keyword>
<feature type="compositionally biased region" description="Low complexity" evidence="1">
    <location>
        <begin position="328"/>
        <end position="341"/>
    </location>
</feature>
<accession>A0A6J1QNK5</accession>
<protein>
    <submittedName>
        <fullName evidence="4">Uncharacterized protein LOC112461543</fullName>
    </submittedName>
</protein>
<dbReference type="Proteomes" id="UP000504618">
    <property type="component" value="Unplaced"/>
</dbReference>
<feature type="signal peptide" evidence="2">
    <location>
        <begin position="1"/>
        <end position="23"/>
    </location>
</feature>
<proteinExistence type="predicted"/>
<reference evidence="4" key="1">
    <citation type="submission" date="2025-08" db="UniProtKB">
        <authorList>
            <consortium name="RefSeq"/>
        </authorList>
    </citation>
    <scope>IDENTIFICATION</scope>
    <source>
        <tissue evidence="4">Whole body</tissue>
    </source>
</reference>
<feature type="region of interest" description="Disordered" evidence="1">
    <location>
        <begin position="104"/>
        <end position="125"/>
    </location>
</feature>
<evidence type="ECO:0000256" key="2">
    <source>
        <dbReference type="SAM" id="SignalP"/>
    </source>
</evidence>